<keyword evidence="8 18" id="KW-0808">Transferase</keyword>
<dbReference type="GO" id="GO:0016301">
    <property type="term" value="F:kinase activity"/>
    <property type="evidence" value="ECO:0007669"/>
    <property type="project" value="UniProtKB-KW"/>
</dbReference>
<keyword evidence="11 18" id="KW-0418">Kinase</keyword>
<feature type="domain" description="PEP-utilising enzyme mobile" evidence="20">
    <location>
        <begin position="507"/>
        <end position="575"/>
    </location>
</feature>
<dbReference type="GO" id="GO:0006950">
    <property type="term" value="P:response to stress"/>
    <property type="evidence" value="ECO:0007669"/>
    <property type="project" value="UniProtKB-ARBA"/>
</dbReference>
<dbReference type="GO" id="GO:0030955">
    <property type="term" value="F:potassium ion binding"/>
    <property type="evidence" value="ECO:0007669"/>
    <property type="project" value="UniProtKB-UniRule"/>
</dbReference>
<dbReference type="PRINTS" id="PR01050">
    <property type="entry name" value="PYRUVTKNASE"/>
</dbReference>
<dbReference type="Pfam" id="PF00391">
    <property type="entry name" value="PEP-utilizers"/>
    <property type="match status" value="1"/>
</dbReference>
<dbReference type="InterPro" id="IPR036918">
    <property type="entry name" value="Pyrv_Knase_C_sf"/>
</dbReference>
<evidence type="ECO:0000256" key="2">
    <source>
        <dbReference type="ARBA" id="ARBA00001958"/>
    </source>
</evidence>
<evidence type="ECO:0000256" key="3">
    <source>
        <dbReference type="ARBA" id="ARBA00004997"/>
    </source>
</evidence>
<evidence type="ECO:0000256" key="13">
    <source>
        <dbReference type="ARBA" id="ARBA00022842"/>
    </source>
</evidence>
<dbReference type="OrthoDB" id="9812123at2"/>
<feature type="domain" description="Pyruvate kinase C-terminal" evidence="21">
    <location>
        <begin position="357"/>
        <end position="469"/>
    </location>
</feature>
<protein>
    <recommendedName>
        <fullName evidence="7 17">Pyruvate kinase</fullName>
        <ecNumber evidence="6 17">2.7.1.40</ecNumber>
    </recommendedName>
</protein>
<evidence type="ECO:0000256" key="10">
    <source>
        <dbReference type="ARBA" id="ARBA00022741"/>
    </source>
</evidence>
<evidence type="ECO:0000256" key="9">
    <source>
        <dbReference type="ARBA" id="ARBA00022723"/>
    </source>
</evidence>
<evidence type="ECO:0000313" key="23">
    <source>
        <dbReference type="Proteomes" id="UP000235682"/>
    </source>
</evidence>
<dbReference type="NCBIfam" id="NF004978">
    <property type="entry name" value="PRK06354.1"/>
    <property type="match status" value="1"/>
</dbReference>
<dbReference type="Gene3D" id="3.20.20.60">
    <property type="entry name" value="Phosphoenolpyruvate-binding domains"/>
    <property type="match status" value="1"/>
</dbReference>
<dbReference type="SUPFAM" id="SSF51621">
    <property type="entry name" value="Phosphoenolpyruvate/pyruvate domain"/>
    <property type="match status" value="1"/>
</dbReference>
<keyword evidence="13 18" id="KW-0460">Magnesium</keyword>
<dbReference type="InterPro" id="IPR015813">
    <property type="entry name" value="Pyrv/PenolPyrv_kinase-like_dom"/>
</dbReference>
<dbReference type="GO" id="GO:0004743">
    <property type="term" value="F:pyruvate kinase activity"/>
    <property type="evidence" value="ECO:0007669"/>
    <property type="project" value="UniProtKB-UniRule"/>
</dbReference>
<sequence length="585" mass="63347">MKKTKIVCTLGPATDTQEKMESLMLAGMNVARFNFSHGNHEEQYERMEKLKRAREATGKTIAILMDTKGPEIRTEDVENNAIELNRGETIRIAMETVLGTKDKFSVTYRELINDVKPGDFILLDDGLVELQVTEIDRENNEIVTEIQNYGVLKSKKGVNVPNVSVQLPGITPKDADDIRFGVENGIDFIAASFIRRGADIMEIRDLLDELGAPHVKIISKIENQEGVDNLKEILELSDGVMVARGDLGVEIPTPEVPIVQKEIIKLCNEYGKPVITATQMLDSMERNPRPTRAEAGDVANAIFDGTDAVMLSGETAAGDYPIEAVRTMTDICLRTEEALVGQDAFLLKQFKQSDMTEAIGQAVGHTALNLGIETIVAATSSGHTARMIAKYRPKANILAATFDERTNRSLCLSWGVQPFTIKRPHSTDDMIDLATSLAQNKGFAKEGELILITAGVPVGESGTTNLMKIQLIGTKLVEGEGVGRANYIGKAFIAGNAEEANTHLPLGGVLIAHSLDSSYAQAVQNAGAIVVEEGGVTSYAAIMGLERAIPVIVNAKGATTNIKNDELITIDARRGIVYRGATSSI</sequence>
<dbReference type="PANTHER" id="PTHR11817">
    <property type="entry name" value="PYRUVATE KINASE"/>
    <property type="match status" value="1"/>
</dbReference>
<dbReference type="FunFam" id="2.40.33.10:FF:000001">
    <property type="entry name" value="Pyruvate kinase"/>
    <property type="match status" value="1"/>
</dbReference>
<comment type="cofactor">
    <cofactor evidence="1">
        <name>Mg(2+)</name>
        <dbReference type="ChEBI" id="CHEBI:18420"/>
    </cofactor>
</comment>
<evidence type="ECO:0000256" key="8">
    <source>
        <dbReference type="ARBA" id="ARBA00022679"/>
    </source>
</evidence>
<keyword evidence="15 18" id="KW-0324">Glycolysis</keyword>
<dbReference type="UniPathway" id="UPA00109">
    <property type="reaction ID" value="UER00188"/>
</dbReference>
<evidence type="ECO:0000256" key="11">
    <source>
        <dbReference type="ARBA" id="ARBA00022777"/>
    </source>
</evidence>
<dbReference type="SUPFAM" id="SSF52935">
    <property type="entry name" value="PK C-terminal domain-like"/>
    <property type="match status" value="1"/>
</dbReference>
<keyword evidence="12" id="KW-0067">ATP-binding</keyword>
<dbReference type="RefSeq" id="WP_102227285.1">
    <property type="nucleotide sequence ID" value="NZ_PNFY01000001.1"/>
</dbReference>
<comment type="catalytic activity">
    <reaction evidence="18">
        <text>pyruvate + ATP = phosphoenolpyruvate + ADP + H(+)</text>
        <dbReference type="Rhea" id="RHEA:18157"/>
        <dbReference type="ChEBI" id="CHEBI:15361"/>
        <dbReference type="ChEBI" id="CHEBI:15378"/>
        <dbReference type="ChEBI" id="CHEBI:30616"/>
        <dbReference type="ChEBI" id="CHEBI:58702"/>
        <dbReference type="ChEBI" id="CHEBI:456216"/>
        <dbReference type="EC" id="2.7.1.40"/>
    </reaction>
</comment>
<evidence type="ECO:0000256" key="5">
    <source>
        <dbReference type="ARBA" id="ARBA00008663"/>
    </source>
</evidence>
<dbReference type="EC" id="2.7.1.40" evidence="6 17"/>
<dbReference type="EMBL" id="PNHE01000004">
    <property type="protein sequence ID" value="PMC58911.1"/>
    <property type="molecule type" value="Genomic_DNA"/>
</dbReference>
<feature type="domain" description="Pyruvate kinase barrel" evidence="19">
    <location>
        <begin position="1"/>
        <end position="325"/>
    </location>
</feature>
<comment type="pathway">
    <text evidence="3 18">Carbohydrate degradation; glycolysis; pyruvate from D-glyceraldehyde 3-phosphate: step 5/5.</text>
</comment>
<keyword evidence="10" id="KW-0547">Nucleotide-binding</keyword>
<reference evidence="22 23" key="1">
    <citation type="submission" date="2017-09" db="EMBL/GenBank/DDBJ databases">
        <title>Bacterial strain isolated from the female urinary microbiota.</title>
        <authorList>
            <person name="Thomas-White K."/>
            <person name="Kumar N."/>
            <person name="Forster S."/>
            <person name="Putonti C."/>
            <person name="Lawley T."/>
            <person name="Wolfe A.J."/>
        </authorList>
    </citation>
    <scope>NUCLEOTIDE SEQUENCE [LARGE SCALE GENOMIC DNA]</scope>
    <source>
        <strain evidence="22 23">UMB0852</strain>
    </source>
</reference>
<evidence type="ECO:0000256" key="18">
    <source>
        <dbReference type="RuleBase" id="RU000504"/>
    </source>
</evidence>
<evidence type="ECO:0000259" key="21">
    <source>
        <dbReference type="Pfam" id="PF02887"/>
    </source>
</evidence>
<name>A0A2N6SPB4_9LACT</name>
<proteinExistence type="inferred from homology"/>
<comment type="similarity">
    <text evidence="4">In the C-terminal section; belongs to the PEP-utilizing enzyme family.</text>
</comment>
<evidence type="ECO:0000256" key="16">
    <source>
        <dbReference type="ARBA" id="ARBA00023317"/>
    </source>
</evidence>
<comment type="similarity">
    <text evidence="5 18">Belongs to the pyruvate kinase family.</text>
</comment>
<dbReference type="InterPro" id="IPR011037">
    <property type="entry name" value="Pyrv_Knase-like_insert_dom_sf"/>
</dbReference>
<dbReference type="Gene3D" id="3.50.30.10">
    <property type="entry name" value="Phosphohistidine domain"/>
    <property type="match status" value="1"/>
</dbReference>
<dbReference type="InterPro" id="IPR040442">
    <property type="entry name" value="Pyrv_kinase-like_dom_sf"/>
</dbReference>
<dbReference type="NCBIfam" id="TIGR01064">
    <property type="entry name" value="pyruv_kin"/>
    <property type="match status" value="1"/>
</dbReference>
<evidence type="ECO:0000256" key="15">
    <source>
        <dbReference type="ARBA" id="ARBA00023152"/>
    </source>
</evidence>
<evidence type="ECO:0000259" key="19">
    <source>
        <dbReference type="Pfam" id="PF00224"/>
    </source>
</evidence>
<dbReference type="AlphaFoldDB" id="A0A2N6SPB4"/>
<dbReference type="Pfam" id="PF00224">
    <property type="entry name" value="PK"/>
    <property type="match status" value="1"/>
</dbReference>
<organism evidence="22 23">
    <name type="scientific">Dolosicoccus paucivorans</name>
    <dbReference type="NCBI Taxonomy" id="84521"/>
    <lineage>
        <taxon>Bacteria</taxon>
        <taxon>Bacillati</taxon>
        <taxon>Bacillota</taxon>
        <taxon>Bacilli</taxon>
        <taxon>Lactobacillales</taxon>
        <taxon>Aerococcaceae</taxon>
        <taxon>Dolosicoccus</taxon>
    </lineage>
</organism>
<dbReference type="SUPFAM" id="SSF50800">
    <property type="entry name" value="PK beta-barrel domain-like"/>
    <property type="match status" value="1"/>
</dbReference>
<dbReference type="InterPro" id="IPR015795">
    <property type="entry name" value="Pyrv_Knase_C"/>
</dbReference>
<keyword evidence="23" id="KW-1185">Reference proteome</keyword>
<gene>
    <name evidence="22" type="primary">pyk</name>
    <name evidence="22" type="ORF">CJ205_01710</name>
</gene>
<comment type="caution">
    <text evidence="22">The sequence shown here is derived from an EMBL/GenBank/DDBJ whole genome shotgun (WGS) entry which is preliminary data.</text>
</comment>
<dbReference type="FunFam" id="3.20.20.60:FF:000001">
    <property type="entry name" value="Pyruvate kinase"/>
    <property type="match status" value="1"/>
</dbReference>
<comment type="cofactor">
    <cofactor evidence="2">
        <name>K(+)</name>
        <dbReference type="ChEBI" id="CHEBI:29103"/>
    </cofactor>
</comment>
<evidence type="ECO:0000256" key="7">
    <source>
        <dbReference type="ARBA" id="ARBA00018587"/>
    </source>
</evidence>
<evidence type="ECO:0000256" key="1">
    <source>
        <dbReference type="ARBA" id="ARBA00001946"/>
    </source>
</evidence>
<dbReference type="InterPro" id="IPR015806">
    <property type="entry name" value="Pyrv_Knase_insert_dom_sf"/>
</dbReference>
<keyword evidence="16 22" id="KW-0670">Pyruvate</keyword>
<keyword evidence="14" id="KW-0630">Potassium</keyword>
<dbReference type="Pfam" id="PF02887">
    <property type="entry name" value="PK_C"/>
    <property type="match status" value="1"/>
</dbReference>
<accession>A0A2N6SPB4</accession>
<dbReference type="NCBIfam" id="NF004491">
    <property type="entry name" value="PRK05826.1"/>
    <property type="match status" value="1"/>
</dbReference>
<evidence type="ECO:0000313" key="22">
    <source>
        <dbReference type="EMBL" id="PMC58911.1"/>
    </source>
</evidence>
<dbReference type="GO" id="GO:0000287">
    <property type="term" value="F:magnesium ion binding"/>
    <property type="evidence" value="ECO:0007669"/>
    <property type="project" value="UniProtKB-UniRule"/>
</dbReference>
<evidence type="ECO:0000256" key="12">
    <source>
        <dbReference type="ARBA" id="ARBA00022840"/>
    </source>
</evidence>
<dbReference type="InterPro" id="IPR036637">
    <property type="entry name" value="Phosphohistidine_dom_sf"/>
</dbReference>
<dbReference type="Gene3D" id="3.40.1380.20">
    <property type="entry name" value="Pyruvate kinase, C-terminal domain"/>
    <property type="match status" value="1"/>
</dbReference>
<dbReference type="GO" id="GO:0005524">
    <property type="term" value="F:ATP binding"/>
    <property type="evidence" value="ECO:0007669"/>
    <property type="project" value="UniProtKB-KW"/>
</dbReference>
<dbReference type="SUPFAM" id="SSF52009">
    <property type="entry name" value="Phosphohistidine domain"/>
    <property type="match status" value="1"/>
</dbReference>
<dbReference type="PROSITE" id="PS00110">
    <property type="entry name" value="PYRUVATE_KINASE"/>
    <property type="match status" value="1"/>
</dbReference>
<dbReference type="InterPro" id="IPR018209">
    <property type="entry name" value="Pyrv_Knase_AS"/>
</dbReference>
<evidence type="ECO:0000259" key="20">
    <source>
        <dbReference type="Pfam" id="PF00391"/>
    </source>
</evidence>
<dbReference type="InterPro" id="IPR015793">
    <property type="entry name" value="Pyrv_Knase_brl"/>
</dbReference>
<dbReference type="InterPro" id="IPR001697">
    <property type="entry name" value="Pyr_Knase"/>
</dbReference>
<dbReference type="STRING" id="84521.SAMN04487994_102811"/>
<dbReference type="Gene3D" id="2.40.33.10">
    <property type="entry name" value="PK beta-barrel domain-like"/>
    <property type="match status" value="1"/>
</dbReference>
<keyword evidence="9" id="KW-0479">Metal-binding</keyword>
<evidence type="ECO:0000256" key="17">
    <source>
        <dbReference type="NCBIfam" id="TIGR01064"/>
    </source>
</evidence>
<evidence type="ECO:0000256" key="6">
    <source>
        <dbReference type="ARBA" id="ARBA00012142"/>
    </source>
</evidence>
<dbReference type="Proteomes" id="UP000235682">
    <property type="component" value="Unassembled WGS sequence"/>
</dbReference>
<evidence type="ECO:0000256" key="4">
    <source>
        <dbReference type="ARBA" id="ARBA00006237"/>
    </source>
</evidence>
<dbReference type="InterPro" id="IPR008279">
    <property type="entry name" value="PEP-util_enz_mobile_dom"/>
</dbReference>
<evidence type="ECO:0000256" key="14">
    <source>
        <dbReference type="ARBA" id="ARBA00022958"/>
    </source>
</evidence>